<evidence type="ECO:0000256" key="1">
    <source>
        <dbReference type="ARBA" id="ARBA00010211"/>
    </source>
</evidence>
<evidence type="ECO:0000259" key="3">
    <source>
        <dbReference type="Pfam" id="PF01557"/>
    </source>
</evidence>
<dbReference type="SUPFAM" id="SSF56529">
    <property type="entry name" value="FAH"/>
    <property type="match status" value="1"/>
</dbReference>
<name>A0A518H3I2_9BACT</name>
<comment type="similarity">
    <text evidence="1">Belongs to the FAH family.</text>
</comment>
<gene>
    <name evidence="4" type="ORF">ElP_33080</name>
</gene>
<dbReference type="GO" id="GO:0046872">
    <property type="term" value="F:metal ion binding"/>
    <property type="evidence" value="ECO:0007669"/>
    <property type="project" value="UniProtKB-KW"/>
</dbReference>
<dbReference type="PANTHER" id="PTHR42796:SF7">
    <property type="entry name" value="2-DEHYDRO-3-DEOXY-D-ARABINONATE DEHYDRATASE"/>
    <property type="match status" value="1"/>
</dbReference>
<dbReference type="Pfam" id="PF01557">
    <property type="entry name" value="FAA_hydrolase"/>
    <property type="match status" value="1"/>
</dbReference>
<feature type="domain" description="Fumarylacetoacetase-like C-terminal" evidence="3">
    <location>
        <begin position="105"/>
        <end position="280"/>
    </location>
</feature>
<keyword evidence="4" id="KW-0456">Lyase</keyword>
<accession>A0A518H3I2</accession>
<reference evidence="4 5" key="1">
    <citation type="submission" date="2019-02" db="EMBL/GenBank/DDBJ databases">
        <title>Deep-cultivation of Planctomycetes and their phenomic and genomic characterization uncovers novel biology.</title>
        <authorList>
            <person name="Wiegand S."/>
            <person name="Jogler M."/>
            <person name="Boedeker C."/>
            <person name="Pinto D."/>
            <person name="Vollmers J."/>
            <person name="Rivas-Marin E."/>
            <person name="Kohn T."/>
            <person name="Peeters S.H."/>
            <person name="Heuer A."/>
            <person name="Rast P."/>
            <person name="Oberbeckmann S."/>
            <person name="Bunk B."/>
            <person name="Jeske O."/>
            <person name="Meyerdierks A."/>
            <person name="Storesund J.E."/>
            <person name="Kallscheuer N."/>
            <person name="Luecker S."/>
            <person name="Lage O.M."/>
            <person name="Pohl T."/>
            <person name="Merkel B.J."/>
            <person name="Hornburger P."/>
            <person name="Mueller R.-W."/>
            <person name="Bruemmer F."/>
            <person name="Labrenz M."/>
            <person name="Spormann A.M."/>
            <person name="Op den Camp H."/>
            <person name="Overmann J."/>
            <person name="Amann R."/>
            <person name="Jetten M.S.M."/>
            <person name="Mascher T."/>
            <person name="Medema M.H."/>
            <person name="Devos D.P."/>
            <person name="Kaster A.-K."/>
            <person name="Ovreas L."/>
            <person name="Rohde M."/>
            <person name="Galperin M.Y."/>
            <person name="Jogler C."/>
        </authorList>
    </citation>
    <scope>NUCLEOTIDE SEQUENCE [LARGE SCALE GENOMIC DNA]</scope>
    <source>
        <strain evidence="4 5">ElP</strain>
    </source>
</reference>
<dbReference type="InterPro" id="IPR036663">
    <property type="entry name" value="Fumarylacetoacetase_C_sf"/>
</dbReference>
<dbReference type="InterPro" id="IPR011234">
    <property type="entry name" value="Fumarylacetoacetase-like_C"/>
</dbReference>
<evidence type="ECO:0000256" key="2">
    <source>
        <dbReference type="ARBA" id="ARBA00022723"/>
    </source>
</evidence>
<dbReference type="InterPro" id="IPR051121">
    <property type="entry name" value="FAH"/>
</dbReference>
<evidence type="ECO:0000313" key="5">
    <source>
        <dbReference type="Proteomes" id="UP000317835"/>
    </source>
</evidence>
<sequence length="283" mass="30445">MQLAKFLDPESGLPRLGLIEGDSLRPLRGSRRIATILHATDPAAEAARRLDPDRPALPVSSIRLLPPVDDHEIWAAGVTYIRSKVARQEESEQGGSFYDLVYSADRPELFFKATAGRAVGHGAPIRVRSDTKWSVPEPELALVLDDTLRLVGLSIGNDVSARDIEGRNPLYLPQAKVYESSCALGPCVTLISAVPDPADLAITLEILRDGSPVFSGDTSTSRLARPLDDLISWLGRDQSFPDGVVLLTGTGIVPPDEFSLRAGDVVRIAIEGLGTLENPVAAR</sequence>
<dbReference type="AlphaFoldDB" id="A0A518H3I2"/>
<dbReference type="Proteomes" id="UP000317835">
    <property type="component" value="Chromosome"/>
</dbReference>
<evidence type="ECO:0000313" key="4">
    <source>
        <dbReference type="EMBL" id="QDV35405.1"/>
    </source>
</evidence>
<dbReference type="EC" id="4.3.2.3" evidence="4"/>
<organism evidence="4 5">
    <name type="scientific">Tautonia plasticadhaerens</name>
    <dbReference type="NCBI Taxonomy" id="2527974"/>
    <lineage>
        <taxon>Bacteria</taxon>
        <taxon>Pseudomonadati</taxon>
        <taxon>Planctomycetota</taxon>
        <taxon>Planctomycetia</taxon>
        <taxon>Isosphaerales</taxon>
        <taxon>Isosphaeraceae</taxon>
        <taxon>Tautonia</taxon>
    </lineage>
</organism>
<dbReference type="PANTHER" id="PTHR42796">
    <property type="entry name" value="FUMARYLACETOACETATE HYDROLASE DOMAIN-CONTAINING PROTEIN 2A-RELATED"/>
    <property type="match status" value="1"/>
</dbReference>
<dbReference type="GO" id="GO:0050385">
    <property type="term" value="F:ureidoglycolate lyase activity"/>
    <property type="evidence" value="ECO:0007669"/>
    <property type="project" value="UniProtKB-EC"/>
</dbReference>
<dbReference type="GO" id="GO:0044281">
    <property type="term" value="P:small molecule metabolic process"/>
    <property type="evidence" value="ECO:0007669"/>
    <property type="project" value="UniProtKB-ARBA"/>
</dbReference>
<dbReference type="KEGG" id="tpla:ElP_33080"/>
<dbReference type="EMBL" id="CP036426">
    <property type="protein sequence ID" value="QDV35405.1"/>
    <property type="molecule type" value="Genomic_DNA"/>
</dbReference>
<keyword evidence="5" id="KW-1185">Reference proteome</keyword>
<dbReference type="Gene3D" id="3.90.850.10">
    <property type="entry name" value="Fumarylacetoacetase-like, C-terminal domain"/>
    <property type="match status" value="1"/>
</dbReference>
<dbReference type="RefSeq" id="WP_145270990.1">
    <property type="nucleotide sequence ID" value="NZ_CP036426.1"/>
</dbReference>
<dbReference type="OrthoDB" id="9779415at2"/>
<protein>
    <submittedName>
        <fullName evidence="4">Ureidoglycolate lyase</fullName>
        <ecNumber evidence="4">4.3.2.3</ecNumber>
    </submittedName>
</protein>
<proteinExistence type="inferred from homology"/>
<keyword evidence="2" id="KW-0479">Metal-binding</keyword>